<organism evidence="3 4">
    <name type="scientific">Phytohabitans suffuscus</name>
    <dbReference type="NCBI Taxonomy" id="624315"/>
    <lineage>
        <taxon>Bacteria</taxon>
        <taxon>Bacillati</taxon>
        <taxon>Actinomycetota</taxon>
        <taxon>Actinomycetes</taxon>
        <taxon>Micromonosporales</taxon>
        <taxon>Micromonosporaceae</taxon>
    </lineage>
</organism>
<feature type="transmembrane region" description="Helical" evidence="2">
    <location>
        <begin position="72"/>
        <end position="92"/>
    </location>
</feature>
<dbReference type="EMBL" id="AP022871">
    <property type="protein sequence ID" value="BCB85848.1"/>
    <property type="molecule type" value="Genomic_DNA"/>
</dbReference>
<feature type="transmembrane region" description="Helical" evidence="2">
    <location>
        <begin position="98"/>
        <end position="119"/>
    </location>
</feature>
<evidence type="ECO:0008006" key="5">
    <source>
        <dbReference type="Google" id="ProtNLM"/>
    </source>
</evidence>
<feature type="transmembrane region" description="Helical" evidence="2">
    <location>
        <begin position="42"/>
        <end position="60"/>
    </location>
</feature>
<dbReference type="InterPro" id="IPR021235">
    <property type="entry name" value="DUF2637"/>
</dbReference>
<keyword evidence="4" id="KW-1185">Reference proteome</keyword>
<dbReference type="Proteomes" id="UP000503011">
    <property type="component" value="Chromosome"/>
</dbReference>
<reference evidence="3 4" key="2">
    <citation type="submission" date="2020-03" db="EMBL/GenBank/DDBJ databases">
        <authorList>
            <person name="Ichikawa N."/>
            <person name="Kimura A."/>
            <person name="Kitahashi Y."/>
            <person name="Uohara A."/>
        </authorList>
    </citation>
    <scope>NUCLEOTIDE SEQUENCE [LARGE SCALE GENOMIC DNA]</scope>
    <source>
        <strain evidence="3 4">NBRC 105367</strain>
    </source>
</reference>
<evidence type="ECO:0000256" key="1">
    <source>
        <dbReference type="SAM" id="MobiDB-lite"/>
    </source>
</evidence>
<keyword evidence="2" id="KW-1133">Transmembrane helix</keyword>
<sequence>MRPARVEGVVQVVIMLAIGGAAGAASFTHVHNVAAAHGQGGWLAWADAVVLELMSIASGLEMRRRKRQHKSVVFPAAVLVCAVALSISAQVVEAEQSVIGWIAAALPAVGFLVMVKIALGRAAVETQTSDGAALVRRVVAARNALVPEKIGGSEDLPASGMPQRTRAAGGHDDGPASESPVPDSALRSRTGGSGGPDRSANRPQSGLFDPAEVTDVVHVLGAAAAARDKLLDQGLPLTRKALTEQLRRNGHALSNSRASLLVKILKAEVSVEDPSA</sequence>
<evidence type="ECO:0000256" key="2">
    <source>
        <dbReference type="SAM" id="Phobius"/>
    </source>
</evidence>
<dbReference type="AlphaFoldDB" id="A0A6F8YIQ5"/>
<name>A0A6F8YIQ5_9ACTN</name>
<dbReference type="KEGG" id="psuu:Psuf_031610"/>
<reference evidence="3 4" key="1">
    <citation type="submission" date="2020-03" db="EMBL/GenBank/DDBJ databases">
        <title>Whole genome shotgun sequence of Phytohabitans suffuscus NBRC 105367.</title>
        <authorList>
            <person name="Komaki H."/>
            <person name="Tamura T."/>
        </authorList>
    </citation>
    <scope>NUCLEOTIDE SEQUENCE [LARGE SCALE GENOMIC DNA]</scope>
    <source>
        <strain evidence="3 4">NBRC 105367</strain>
    </source>
</reference>
<feature type="transmembrane region" description="Helical" evidence="2">
    <location>
        <begin position="12"/>
        <end position="30"/>
    </location>
</feature>
<proteinExistence type="predicted"/>
<gene>
    <name evidence="3" type="ORF">Psuf_031610</name>
</gene>
<feature type="region of interest" description="Disordered" evidence="1">
    <location>
        <begin position="150"/>
        <end position="208"/>
    </location>
</feature>
<keyword evidence="2" id="KW-0812">Transmembrane</keyword>
<evidence type="ECO:0000313" key="3">
    <source>
        <dbReference type="EMBL" id="BCB85848.1"/>
    </source>
</evidence>
<keyword evidence="2" id="KW-0472">Membrane</keyword>
<protein>
    <recommendedName>
        <fullName evidence="5">DUF2637 domain-containing protein</fullName>
    </recommendedName>
</protein>
<evidence type="ECO:0000313" key="4">
    <source>
        <dbReference type="Proteomes" id="UP000503011"/>
    </source>
</evidence>
<accession>A0A6F8YIQ5</accession>
<dbReference type="Pfam" id="PF10935">
    <property type="entry name" value="DUF2637"/>
    <property type="match status" value="1"/>
</dbReference>